<name>A0ABY4HQN9_9FLAO</name>
<sequence length="66" mass="7373">MKIQPFFLDQFIADKIPSHQLIKIIGMGDPRPPKKPILTDTVSSEDNGDGKPKDDDIIILDTIILD</sequence>
<feature type="region of interest" description="Disordered" evidence="1">
    <location>
        <begin position="32"/>
        <end position="53"/>
    </location>
</feature>
<gene>
    <name evidence="2" type="ORF">LXD69_03105</name>
</gene>
<dbReference type="RefSeq" id="WP_246917481.1">
    <property type="nucleotide sequence ID" value="NZ_CP090145.1"/>
</dbReference>
<dbReference type="Proteomes" id="UP000830454">
    <property type="component" value="Chromosome"/>
</dbReference>
<accession>A0ABY4HQN9</accession>
<keyword evidence="3" id="KW-1185">Reference proteome</keyword>
<evidence type="ECO:0000313" key="2">
    <source>
        <dbReference type="EMBL" id="UOX34507.1"/>
    </source>
</evidence>
<dbReference type="EMBL" id="CP090145">
    <property type="protein sequence ID" value="UOX34507.1"/>
    <property type="molecule type" value="Genomic_DNA"/>
</dbReference>
<evidence type="ECO:0000256" key="1">
    <source>
        <dbReference type="SAM" id="MobiDB-lite"/>
    </source>
</evidence>
<protein>
    <submittedName>
        <fullName evidence="2">Uncharacterized protein</fullName>
    </submittedName>
</protein>
<evidence type="ECO:0000313" key="3">
    <source>
        <dbReference type="Proteomes" id="UP000830454"/>
    </source>
</evidence>
<reference evidence="2" key="2">
    <citation type="submission" date="2022-04" db="EMBL/GenBank/DDBJ databases">
        <title>Complete Genome Sequence of Flavobacterium sediminilitoris YSM-43, Isolated from a Tidal Sediment.</title>
        <authorList>
            <person name="Lee P.A."/>
        </authorList>
    </citation>
    <scope>NUCLEOTIDE SEQUENCE</scope>
    <source>
        <strain evidence="2">YSM-43</strain>
    </source>
</reference>
<reference evidence="2" key="1">
    <citation type="submission" date="2021-12" db="EMBL/GenBank/DDBJ databases">
        <authorList>
            <person name="Cha I.-T."/>
            <person name="Lee K.-E."/>
            <person name="Park S.-J."/>
        </authorList>
    </citation>
    <scope>NUCLEOTIDE SEQUENCE</scope>
    <source>
        <strain evidence="2">YSM-43</strain>
    </source>
</reference>
<proteinExistence type="predicted"/>
<organism evidence="2 3">
    <name type="scientific">Flavobacterium sediminilitoris</name>
    <dbReference type="NCBI Taxonomy" id="2024526"/>
    <lineage>
        <taxon>Bacteria</taxon>
        <taxon>Pseudomonadati</taxon>
        <taxon>Bacteroidota</taxon>
        <taxon>Flavobacteriia</taxon>
        <taxon>Flavobacteriales</taxon>
        <taxon>Flavobacteriaceae</taxon>
        <taxon>Flavobacterium</taxon>
    </lineage>
</organism>